<dbReference type="EMBL" id="VLKE01000001">
    <property type="protein sequence ID" value="TWH70921.1"/>
    <property type="molecule type" value="Genomic_DNA"/>
</dbReference>
<evidence type="ECO:0000256" key="3">
    <source>
        <dbReference type="ARBA" id="ARBA00023163"/>
    </source>
</evidence>
<evidence type="ECO:0000256" key="2">
    <source>
        <dbReference type="ARBA" id="ARBA00023125"/>
    </source>
</evidence>
<evidence type="ECO:0000259" key="4">
    <source>
        <dbReference type="PROSITE" id="PS50043"/>
    </source>
</evidence>
<dbReference type="PANTHER" id="PTHR44688:SF16">
    <property type="entry name" value="DNA-BINDING TRANSCRIPTIONAL ACTIVATOR DEVR_DOSR"/>
    <property type="match status" value="1"/>
</dbReference>
<accession>A0A562IIS8</accession>
<evidence type="ECO:0000256" key="1">
    <source>
        <dbReference type="ARBA" id="ARBA00023015"/>
    </source>
</evidence>
<dbReference type="SUPFAM" id="SSF46894">
    <property type="entry name" value="C-terminal effector domain of the bipartite response regulators"/>
    <property type="match status" value="1"/>
</dbReference>
<dbReference type="InterPro" id="IPR000792">
    <property type="entry name" value="Tscrpt_reg_LuxR_C"/>
</dbReference>
<dbReference type="SMART" id="SM00421">
    <property type="entry name" value="HTH_LUXR"/>
    <property type="match status" value="1"/>
</dbReference>
<keyword evidence="6" id="KW-1185">Reference proteome</keyword>
<dbReference type="PANTHER" id="PTHR44688">
    <property type="entry name" value="DNA-BINDING TRANSCRIPTIONAL ACTIVATOR DEVR_DOSR"/>
    <property type="match status" value="1"/>
</dbReference>
<sequence length="65" mass="7089">MAVLNQLTARESQVAAMVSTGMTNSQIAADLGLSVRTVDSHLWRVYHKLGVANRASLTRLLTHRA</sequence>
<keyword evidence="1" id="KW-0805">Transcription regulation</keyword>
<dbReference type="OrthoDB" id="3176919at2"/>
<dbReference type="AlphaFoldDB" id="A0A562IIS8"/>
<feature type="domain" description="HTH luxR-type" evidence="4">
    <location>
        <begin position="1"/>
        <end position="65"/>
    </location>
</feature>
<proteinExistence type="predicted"/>
<evidence type="ECO:0000313" key="5">
    <source>
        <dbReference type="EMBL" id="TWH70921.1"/>
    </source>
</evidence>
<dbReference type="PRINTS" id="PR00038">
    <property type="entry name" value="HTHLUXR"/>
</dbReference>
<dbReference type="RefSeq" id="WP_145777091.1">
    <property type="nucleotide sequence ID" value="NZ_JBIAZH010000132.1"/>
</dbReference>
<keyword evidence="3" id="KW-0804">Transcription</keyword>
<name>A0A562IIS8_MICOL</name>
<organism evidence="5 6">
    <name type="scientific">Micromonospora olivasterospora</name>
    <dbReference type="NCBI Taxonomy" id="1880"/>
    <lineage>
        <taxon>Bacteria</taxon>
        <taxon>Bacillati</taxon>
        <taxon>Actinomycetota</taxon>
        <taxon>Actinomycetes</taxon>
        <taxon>Micromonosporales</taxon>
        <taxon>Micromonosporaceae</taxon>
        <taxon>Micromonospora</taxon>
    </lineage>
</organism>
<dbReference type="PROSITE" id="PS00622">
    <property type="entry name" value="HTH_LUXR_1"/>
    <property type="match status" value="1"/>
</dbReference>
<protein>
    <submittedName>
        <fullName evidence="5">Regulatory LuxR family protein</fullName>
    </submittedName>
</protein>
<dbReference type="CDD" id="cd06170">
    <property type="entry name" value="LuxR_C_like"/>
    <property type="match status" value="1"/>
</dbReference>
<keyword evidence="2" id="KW-0238">DNA-binding</keyword>
<dbReference type="GO" id="GO:0006355">
    <property type="term" value="P:regulation of DNA-templated transcription"/>
    <property type="evidence" value="ECO:0007669"/>
    <property type="project" value="InterPro"/>
</dbReference>
<gene>
    <name evidence="5" type="ORF">JD77_05946</name>
</gene>
<dbReference type="Pfam" id="PF00196">
    <property type="entry name" value="GerE"/>
    <property type="match status" value="1"/>
</dbReference>
<dbReference type="GO" id="GO:0003677">
    <property type="term" value="F:DNA binding"/>
    <property type="evidence" value="ECO:0007669"/>
    <property type="project" value="UniProtKB-KW"/>
</dbReference>
<comment type="caution">
    <text evidence="5">The sequence shown here is derived from an EMBL/GenBank/DDBJ whole genome shotgun (WGS) entry which is preliminary data.</text>
</comment>
<dbReference type="InterPro" id="IPR036388">
    <property type="entry name" value="WH-like_DNA-bd_sf"/>
</dbReference>
<dbReference type="PROSITE" id="PS50043">
    <property type="entry name" value="HTH_LUXR_2"/>
    <property type="match status" value="1"/>
</dbReference>
<evidence type="ECO:0000313" key="6">
    <source>
        <dbReference type="Proteomes" id="UP000319825"/>
    </source>
</evidence>
<dbReference type="Gene3D" id="1.10.10.10">
    <property type="entry name" value="Winged helix-like DNA-binding domain superfamily/Winged helix DNA-binding domain"/>
    <property type="match status" value="1"/>
</dbReference>
<dbReference type="Proteomes" id="UP000319825">
    <property type="component" value="Unassembled WGS sequence"/>
</dbReference>
<dbReference type="InterPro" id="IPR016032">
    <property type="entry name" value="Sig_transdc_resp-reg_C-effctor"/>
</dbReference>
<reference evidence="5 6" key="1">
    <citation type="submission" date="2019-07" db="EMBL/GenBank/DDBJ databases">
        <title>R&amp;d 2014.</title>
        <authorList>
            <person name="Klenk H.-P."/>
        </authorList>
    </citation>
    <scope>NUCLEOTIDE SEQUENCE [LARGE SCALE GENOMIC DNA]</scope>
    <source>
        <strain evidence="5 6">DSM 43868</strain>
    </source>
</reference>